<dbReference type="AlphaFoldDB" id="A0A7Y6URG3"/>
<proteinExistence type="predicted"/>
<dbReference type="RefSeq" id="WP_176356625.1">
    <property type="nucleotide sequence ID" value="NZ_JABWDU010000016.1"/>
</dbReference>
<evidence type="ECO:0000313" key="1">
    <source>
        <dbReference type="EMBL" id="NVD43307.1"/>
    </source>
</evidence>
<protein>
    <recommendedName>
        <fullName evidence="3">HEPN domain-containing protein</fullName>
    </recommendedName>
</protein>
<dbReference type="Proteomes" id="UP000520198">
    <property type="component" value="Unassembled WGS sequence"/>
</dbReference>
<dbReference type="EMBL" id="JABWDU010000016">
    <property type="protein sequence ID" value="NVD43307.1"/>
    <property type="molecule type" value="Genomic_DNA"/>
</dbReference>
<name>A0A7Y6URG3_9HYPH</name>
<evidence type="ECO:0008006" key="3">
    <source>
        <dbReference type="Google" id="ProtNLM"/>
    </source>
</evidence>
<reference evidence="1 2" key="1">
    <citation type="submission" date="2020-06" db="EMBL/GenBank/DDBJ databases">
        <authorList>
            <person name="Grouzdev D.S."/>
        </authorList>
    </citation>
    <scope>NUCLEOTIDE SEQUENCE [LARGE SCALE GENOMIC DNA]</scope>
    <source>
        <strain evidence="1 2">HO-A22</strain>
    </source>
</reference>
<comment type="caution">
    <text evidence="1">The sequence shown here is derived from an EMBL/GenBank/DDBJ whole genome shotgun (WGS) entry which is preliminary data.</text>
</comment>
<evidence type="ECO:0000313" key="2">
    <source>
        <dbReference type="Proteomes" id="UP000520198"/>
    </source>
</evidence>
<gene>
    <name evidence="1" type="ORF">HT585_31035</name>
</gene>
<keyword evidence="2" id="KW-1185">Reference proteome</keyword>
<sequence>MDRGKTASVRDVLHLAARYRAAAIKLGEAPAKPNQLPQRLLALHAIELYLDALLLSKSIGRETIRVFQHDLGERARIAAAAGLVLRKRTLAHLVALTAVKEYCVVRYAPELTPRLSQVNRVMATLDELSQKVPKMVKADQGRPWEGA</sequence>
<accession>A0A7Y6URG3</accession>
<organism evidence="1 2">
    <name type="scientific">Ensifer oleiphilus</name>
    <dbReference type="NCBI Taxonomy" id="2742698"/>
    <lineage>
        <taxon>Bacteria</taxon>
        <taxon>Pseudomonadati</taxon>
        <taxon>Pseudomonadota</taxon>
        <taxon>Alphaproteobacteria</taxon>
        <taxon>Hyphomicrobiales</taxon>
        <taxon>Rhizobiaceae</taxon>
        <taxon>Sinorhizobium/Ensifer group</taxon>
        <taxon>Ensifer</taxon>
    </lineage>
</organism>